<dbReference type="Pfam" id="PF17778">
    <property type="entry name" value="WHD_BLACT"/>
    <property type="match status" value="1"/>
</dbReference>
<keyword evidence="2" id="KW-0479">Metal-binding</keyword>
<dbReference type="InterPro" id="IPR041516">
    <property type="entry name" value="LACTB2_WH"/>
</dbReference>
<dbReference type="GO" id="GO:0044550">
    <property type="term" value="P:secondary metabolite biosynthetic process"/>
    <property type="evidence" value="ECO:0007669"/>
    <property type="project" value="TreeGrafter"/>
</dbReference>
<feature type="domain" description="Metallo-beta-lactamase" evidence="5">
    <location>
        <begin position="32"/>
        <end position="254"/>
    </location>
</feature>
<dbReference type="EMBL" id="LNZH02000092">
    <property type="protein sequence ID" value="OCB91366.1"/>
    <property type="molecule type" value="Genomic_DNA"/>
</dbReference>
<dbReference type="InterPro" id="IPR036866">
    <property type="entry name" value="RibonucZ/Hydroxyglut_hydro"/>
</dbReference>
<accession>A0A9Q5NBQ6</accession>
<evidence type="ECO:0000256" key="2">
    <source>
        <dbReference type="ARBA" id="ARBA00022723"/>
    </source>
</evidence>
<reference evidence="6" key="1">
    <citation type="submission" date="2016-06" db="EMBL/GenBank/DDBJ databases">
        <title>Draft Genome sequence of the fungus Inonotus baumii.</title>
        <authorList>
            <person name="Zhu H."/>
            <person name="Lin W."/>
        </authorList>
    </citation>
    <scope>NUCLEOTIDE SEQUENCE</scope>
    <source>
        <strain evidence="6">821</strain>
    </source>
</reference>
<evidence type="ECO:0000256" key="1">
    <source>
        <dbReference type="ARBA" id="ARBA00006759"/>
    </source>
</evidence>
<dbReference type="Gene3D" id="1.10.10.10">
    <property type="entry name" value="Winged helix-like DNA-binding domain superfamily/Winged helix DNA-binding domain"/>
    <property type="match status" value="1"/>
</dbReference>
<dbReference type="InterPro" id="IPR036388">
    <property type="entry name" value="WH-like_DNA-bd_sf"/>
</dbReference>
<dbReference type="Gene3D" id="3.60.15.10">
    <property type="entry name" value="Ribonuclease Z/Hydroxyacylglutathione hydrolase-like"/>
    <property type="match status" value="1"/>
</dbReference>
<evidence type="ECO:0000256" key="3">
    <source>
        <dbReference type="ARBA" id="ARBA00022801"/>
    </source>
</evidence>
<dbReference type="GO" id="GO:0046872">
    <property type="term" value="F:metal ion binding"/>
    <property type="evidence" value="ECO:0007669"/>
    <property type="project" value="UniProtKB-KW"/>
</dbReference>
<evidence type="ECO:0000313" key="7">
    <source>
        <dbReference type="Proteomes" id="UP000757232"/>
    </source>
</evidence>
<proteinExistence type="inferred from homology"/>
<dbReference type="SUPFAM" id="SSF56281">
    <property type="entry name" value="Metallo-hydrolase/oxidoreductase"/>
    <property type="match status" value="1"/>
</dbReference>
<dbReference type="CDD" id="cd07722">
    <property type="entry name" value="LACTB2-like_MBL-fold"/>
    <property type="match status" value="1"/>
</dbReference>
<comment type="similarity">
    <text evidence="1">Belongs to the metallo-beta-lactamase superfamily. Glyoxalase II family.</text>
</comment>
<organism evidence="6 7">
    <name type="scientific">Sanghuangporus baumii</name>
    <name type="common">Phellinus baumii</name>
    <dbReference type="NCBI Taxonomy" id="108892"/>
    <lineage>
        <taxon>Eukaryota</taxon>
        <taxon>Fungi</taxon>
        <taxon>Dikarya</taxon>
        <taxon>Basidiomycota</taxon>
        <taxon>Agaricomycotina</taxon>
        <taxon>Agaricomycetes</taxon>
        <taxon>Hymenochaetales</taxon>
        <taxon>Hymenochaetaceae</taxon>
        <taxon>Sanghuangporus</taxon>
    </lineage>
</organism>
<name>A0A9Q5NBQ6_SANBA</name>
<sequence length="358" mass="39935">METLETLLNVSKLNDYVIRILGQNPGKFTLQGTNTYLIGRHPPFILVDTGEGRDEFLPLLEATLRQPRTQSTPYSNCLVSDIIITHRHRDHFGGLPSVLELLKRIHMEGNADADLVRPRIHKYPSPPKSESLSHESDLQSILSSLPTSTYIPSSAGSPIHDLWESQNFVTSDGTVSLTVLHTPGHTPDSICLLLRDLTDVDEQPNSLFTADSVLGQGTAVFEDLSTYLESLQRLLSLHEERNVKASFKAVYPGHGPVVADGPQLISTYIRHRREREDQIVGVLSRPVATQKGELVGKLGDTWTIWAIVGEIYKEYPENLWLPAAHGVGLHLRKLERDGRTRCLGGESINQRWTLLPKV</sequence>
<dbReference type="AlphaFoldDB" id="A0A9Q5NBQ6"/>
<dbReference type="InterPro" id="IPR050662">
    <property type="entry name" value="Sec-metab_biosynth-thioest"/>
</dbReference>
<evidence type="ECO:0000256" key="4">
    <source>
        <dbReference type="ARBA" id="ARBA00022833"/>
    </source>
</evidence>
<dbReference type="Proteomes" id="UP000757232">
    <property type="component" value="Unassembled WGS sequence"/>
</dbReference>
<dbReference type="InterPro" id="IPR047921">
    <property type="entry name" value="LACTB2-like_MBL-fold"/>
</dbReference>
<keyword evidence="4" id="KW-0862">Zinc</keyword>
<dbReference type="PANTHER" id="PTHR23131:SF0">
    <property type="entry name" value="ENDORIBONUCLEASE LACTB2"/>
    <property type="match status" value="1"/>
</dbReference>
<dbReference type="Pfam" id="PF00753">
    <property type="entry name" value="Lactamase_B"/>
    <property type="match status" value="1"/>
</dbReference>
<dbReference type="SMART" id="SM00849">
    <property type="entry name" value="Lactamase_B"/>
    <property type="match status" value="1"/>
</dbReference>
<dbReference type="PANTHER" id="PTHR23131">
    <property type="entry name" value="ENDORIBONUCLEASE LACTB2"/>
    <property type="match status" value="1"/>
</dbReference>
<comment type="caution">
    <text evidence="6">The sequence shown here is derived from an EMBL/GenBank/DDBJ whole genome shotgun (WGS) entry which is preliminary data.</text>
</comment>
<evidence type="ECO:0000313" key="6">
    <source>
        <dbReference type="EMBL" id="OCB91366.1"/>
    </source>
</evidence>
<keyword evidence="7" id="KW-1185">Reference proteome</keyword>
<dbReference type="InterPro" id="IPR001279">
    <property type="entry name" value="Metallo-B-lactamas"/>
</dbReference>
<dbReference type="GO" id="GO:0016787">
    <property type="term" value="F:hydrolase activity"/>
    <property type="evidence" value="ECO:0007669"/>
    <property type="project" value="UniProtKB-KW"/>
</dbReference>
<keyword evidence="3" id="KW-0378">Hydrolase</keyword>
<evidence type="ECO:0000259" key="5">
    <source>
        <dbReference type="SMART" id="SM00849"/>
    </source>
</evidence>
<protein>
    <submittedName>
        <fullName evidence="6">Lactamase</fullName>
    </submittedName>
</protein>
<gene>
    <name evidence="6" type="ORF">A7U60_g1405</name>
</gene>
<dbReference type="OrthoDB" id="17458at2759"/>